<dbReference type="PANTHER" id="PTHR13693">
    <property type="entry name" value="CLASS II AMINOTRANSFERASE/8-AMINO-7-OXONONANOATE SYNTHASE"/>
    <property type="match status" value="1"/>
</dbReference>
<dbReference type="Proteomes" id="UP000504637">
    <property type="component" value="Unplaced"/>
</dbReference>
<proteinExistence type="inferred from homology"/>
<evidence type="ECO:0000256" key="3">
    <source>
        <dbReference type="ARBA" id="ARBA00022679"/>
    </source>
</evidence>
<dbReference type="GO" id="GO:0009102">
    <property type="term" value="P:biotin biosynthetic process"/>
    <property type="evidence" value="ECO:0007669"/>
    <property type="project" value="TreeGrafter"/>
</dbReference>
<organism evidence="7">
    <name type="scientific">Dissoconium aciculare CBS 342.82</name>
    <dbReference type="NCBI Taxonomy" id="1314786"/>
    <lineage>
        <taxon>Eukaryota</taxon>
        <taxon>Fungi</taxon>
        <taxon>Dikarya</taxon>
        <taxon>Ascomycota</taxon>
        <taxon>Pezizomycotina</taxon>
        <taxon>Dothideomycetes</taxon>
        <taxon>Dothideomycetidae</taxon>
        <taxon>Mycosphaerellales</taxon>
        <taxon>Dissoconiaceae</taxon>
        <taxon>Dissoconium</taxon>
    </lineage>
</organism>
<keyword evidence="3 7" id="KW-0808">Transferase</keyword>
<evidence type="ECO:0000256" key="2">
    <source>
        <dbReference type="ARBA" id="ARBA00010008"/>
    </source>
</evidence>
<dbReference type="GO" id="GO:0016740">
    <property type="term" value="F:transferase activity"/>
    <property type="evidence" value="ECO:0007669"/>
    <property type="project" value="UniProtKB-KW"/>
</dbReference>
<keyword evidence="4" id="KW-0663">Pyridoxal phosphate</keyword>
<evidence type="ECO:0000256" key="1">
    <source>
        <dbReference type="ARBA" id="ARBA00001933"/>
    </source>
</evidence>
<name>A0A6J3MA70_9PEZI</name>
<sequence>MMAERNLSLLEQALANALDKRRQQSTIRKLTINSPRSVDFSSNDFLSLASSPQLRTRFLQELHLEPALANIGSGGSRLLDGNSKYTERLEHDIASFHRAATGLLCNSGFDANVGLFSCLPQPGDVIVHDELIHASVHEGMRLSRATVQVSFAHNDIGSLRSVLESRINGDVLIQQGRRNVFVAVEAVYSMDGDIADLKAIVDIVRDLLPLGNGHIVVDEAHSTGIFGEKGRGLVCQLGLEDDITVRLHTFGKAMACNGAILLCNALIREYLINYARPMIYTTFMAYPAQAAVRASYSFLMEGKTVSLMRDLQVLIEALHVRLLEMQESLQLPQGQERLIQCPSRCPKTPIFAVLSSDPKALAEHCQRRGFVVRSIMPPTVPAGSERVRVCLHAGNTIDQIDRLVATMRSWAISRVGTMSTHIRRGARL</sequence>
<reference evidence="7" key="1">
    <citation type="submission" date="2020-01" db="EMBL/GenBank/DDBJ databases">
        <authorList>
            <consortium name="DOE Joint Genome Institute"/>
            <person name="Haridas S."/>
            <person name="Albert R."/>
            <person name="Binder M."/>
            <person name="Bloem J."/>
            <person name="Labutti K."/>
            <person name="Salamov A."/>
            <person name="Andreopoulos B."/>
            <person name="Baker S.E."/>
            <person name="Barry K."/>
            <person name="Bills G."/>
            <person name="Bluhm B.H."/>
            <person name="Cannon C."/>
            <person name="Castanera R."/>
            <person name="Culley D.E."/>
            <person name="Daum C."/>
            <person name="Ezra D."/>
            <person name="Gonzalez J.B."/>
            <person name="Henrissat B."/>
            <person name="Kuo A."/>
            <person name="Liang C."/>
            <person name="Lipzen A."/>
            <person name="Lutzoni F."/>
            <person name="Magnuson J."/>
            <person name="Mondo S."/>
            <person name="Nolan M."/>
            <person name="Ohm R."/>
            <person name="Pangilinan J."/>
            <person name="Park H.-J."/>
            <person name="Ramirez L."/>
            <person name="Alfaro M."/>
            <person name="Sun H."/>
            <person name="Tritt A."/>
            <person name="Yoshinaga Y."/>
            <person name="Zwiers L.-H."/>
            <person name="Turgeon B.G."/>
            <person name="Goodwin S.B."/>
            <person name="Spatafora J.W."/>
            <person name="Crous P.W."/>
            <person name="Grigoriev I.V."/>
        </authorList>
    </citation>
    <scope>NUCLEOTIDE SEQUENCE</scope>
    <source>
        <strain evidence="7">CBS 342.82</strain>
    </source>
</reference>
<gene>
    <name evidence="7" type="ORF">K489DRAFT_377460</name>
</gene>
<dbReference type="RefSeq" id="XP_033461962.1">
    <property type="nucleotide sequence ID" value="XM_033604160.1"/>
</dbReference>
<dbReference type="InterPro" id="IPR015422">
    <property type="entry name" value="PyrdxlP-dep_Trfase_small"/>
</dbReference>
<evidence type="ECO:0000313" key="7">
    <source>
        <dbReference type="RefSeq" id="XP_033461962.1"/>
    </source>
</evidence>
<dbReference type="InterPro" id="IPR004839">
    <property type="entry name" value="Aminotransferase_I/II_large"/>
</dbReference>
<dbReference type="GeneID" id="54361960"/>
<protein>
    <submittedName>
        <fullName evidence="7">PLP-dependent transferase</fullName>
    </submittedName>
</protein>
<dbReference type="Gene3D" id="3.90.1150.10">
    <property type="entry name" value="Aspartate Aminotransferase, domain 1"/>
    <property type="match status" value="1"/>
</dbReference>
<dbReference type="OrthoDB" id="2382073at2759"/>
<dbReference type="GO" id="GO:0030170">
    <property type="term" value="F:pyridoxal phosphate binding"/>
    <property type="evidence" value="ECO:0007669"/>
    <property type="project" value="InterPro"/>
</dbReference>
<evidence type="ECO:0000259" key="5">
    <source>
        <dbReference type="Pfam" id="PF00155"/>
    </source>
</evidence>
<dbReference type="InterPro" id="IPR050087">
    <property type="entry name" value="AON_synthase_class-II"/>
</dbReference>
<feature type="domain" description="Aminotransferase class I/classII large" evidence="5">
    <location>
        <begin position="38"/>
        <end position="405"/>
    </location>
</feature>
<reference evidence="7" key="3">
    <citation type="submission" date="2025-08" db="UniProtKB">
        <authorList>
            <consortium name="RefSeq"/>
        </authorList>
    </citation>
    <scope>IDENTIFICATION</scope>
    <source>
        <strain evidence="7">CBS 342.82</strain>
    </source>
</reference>
<dbReference type="SUPFAM" id="SSF53383">
    <property type="entry name" value="PLP-dependent transferases"/>
    <property type="match status" value="1"/>
</dbReference>
<reference evidence="7" key="2">
    <citation type="submission" date="2020-04" db="EMBL/GenBank/DDBJ databases">
        <authorList>
            <consortium name="NCBI Genome Project"/>
        </authorList>
    </citation>
    <scope>NUCLEOTIDE SEQUENCE</scope>
    <source>
        <strain evidence="7">CBS 342.82</strain>
    </source>
</reference>
<dbReference type="Gene3D" id="3.40.640.10">
    <property type="entry name" value="Type I PLP-dependent aspartate aminotransferase-like (Major domain)"/>
    <property type="match status" value="1"/>
</dbReference>
<dbReference type="AlphaFoldDB" id="A0A6J3MA70"/>
<accession>A0A6J3MA70</accession>
<dbReference type="Pfam" id="PF00155">
    <property type="entry name" value="Aminotran_1_2"/>
    <property type="match status" value="1"/>
</dbReference>
<dbReference type="InterPro" id="IPR015424">
    <property type="entry name" value="PyrdxlP-dep_Trfase"/>
</dbReference>
<dbReference type="PANTHER" id="PTHR13693:SF77">
    <property type="entry name" value="8-AMINO-7-OXONONANOATE SYNTHASE"/>
    <property type="match status" value="1"/>
</dbReference>
<dbReference type="InterPro" id="IPR015421">
    <property type="entry name" value="PyrdxlP-dep_Trfase_major"/>
</dbReference>
<keyword evidence="6" id="KW-1185">Reference proteome</keyword>
<evidence type="ECO:0000256" key="4">
    <source>
        <dbReference type="ARBA" id="ARBA00022898"/>
    </source>
</evidence>
<comment type="cofactor">
    <cofactor evidence="1">
        <name>pyridoxal 5'-phosphate</name>
        <dbReference type="ChEBI" id="CHEBI:597326"/>
    </cofactor>
</comment>
<evidence type="ECO:0000313" key="6">
    <source>
        <dbReference type="Proteomes" id="UP000504637"/>
    </source>
</evidence>
<comment type="similarity">
    <text evidence="2">Belongs to the class-II pyridoxal-phosphate-dependent aminotransferase family. BioF subfamily.</text>
</comment>